<reference evidence="1 2" key="1">
    <citation type="journal article" date="2022" name="Nat. Genet.">
        <title>Improved pea reference genome and pan-genome highlight genomic features and evolutionary characteristics.</title>
        <authorList>
            <person name="Yang T."/>
            <person name="Liu R."/>
            <person name="Luo Y."/>
            <person name="Hu S."/>
            <person name="Wang D."/>
            <person name="Wang C."/>
            <person name="Pandey M.K."/>
            <person name="Ge S."/>
            <person name="Xu Q."/>
            <person name="Li N."/>
            <person name="Li G."/>
            <person name="Huang Y."/>
            <person name="Saxena R.K."/>
            <person name="Ji Y."/>
            <person name="Li M."/>
            <person name="Yan X."/>
            <person name="He Y."/>
            <person name="Liu Y."/>
            <person name="Wang X."/>
            <person name="Xiang C."/>
            <person name="Varshney R.K."/>
            <person name="Ding H."/>
            <person name="Gao S."/>
            <person name="Zong X."/>
        </authorList>
    </citation>
    <scope>NUCLEOTIDE SEQUENCE [LARGE SCALE GENOMIC DNA]</scope>
    <source>
        <strain evidence="1 2">cv. Zhongwan 6</strain>
    </source>
</reference>
<dbReference type="AlphaFoldDB" id="A0A9D5ALS4"/>
<organism evidence="1 2">
    <name type="scientific">Pisum sativum</name>
    <name type="common">Garden pea</name>
    <name type="synonym">Lathyrus oleraceus</name>
    <dbReference type="NCBI Taxonomy" id="3888"/>
    <lineage>
        <taxon>Eukaryota</taxon>
        <taxon>Viridiplantae</taxon>
        <taxon>Streptophyta</taxon>
        <taxon>Embryophyta</taxon>
        <taxon>Tracheophyta</taxon>
        <taxon>Spermatophyta</taxon>
        <taxon>Magnoliopsida</taxon>
        <taxon>eudicotyledons</taxon>
        <taxon>Gunneridae</taxon>
        <taxon>Pentapetalae</taxon>
        <taxon>rosids</taxon>
        <taxon>fabids</taxon>
        <taxon>Fabales</taxon>
        <taxon>Fabaceae</taxon>
        <taxon>Papilionoideae</taxon>
        <taxon>50 kb inversion clade</taxon>
        <taxon>NPAAA clade</taxon>
        <taxon>Hologalegina</taxon>
        <taxon>IRL clade</taxon>
        <taxon>Fabeae</taxon>
        <taxon>Lathyrus</taxon>
    </lineage>
</organism>
<keyword evidence="2" id="KW-1185">Reference proteome</keyword>
<name>A0A9D5ALS4_PEA</name>
<gene>
    <name evidence="1" type="ORF">KIW84_056906</name>
</gene>
<evidence type="ECO:0000313" key="2">
    <source>
        <dbReference type="Proteomes" id="UP001058974"/>
    </source>
</evidence>
<comment type="caution">
    <text evidence="1">The sequence shown here is derived from an EMBL/GenBank/DDBJ whole genome shotgun (WGS) entry which is preliminary data.</text>
</comment>
<dbReference type="Gramene" id="Psat05G0690600-T1">
    <property type="protein sequence ID" value="KAI5412011.1"/>
    <property type="gene ID" value="KIW84_056906"/>
</dbReference>
<protein>
    <recommendedName>
        <fullName evidence="3">Apple domain-containing protein</fullName>
    </recommendedName>
</protein>
<dbReference type="EMBL" id="JAMSHJ010000005">
    <property type="protein sequence ID" value="KAI5412011.1"/>
    <property type="molecule type" value="Genomic_DNA"/>
</dbReference>
<dbReference type="Proteomes" id="UP001058974">
    <property type="component" value="Chromosome 5"/>
</dbReference>
<evidence type="ECO:0008006" key="3">
    <source>
        <dbReference type="Google" id="ProtNLM"/>
    </source>
</evidence>
<accession>A0A9D5ALS4</accession>
<sequence length="92" mass="10109">MSKLCWCDDQYIGTISLEKSIEFLKADDGQCWNTDLVGCQTSFRGKCSCLAMFFHTSSGNCFLLDSVGSSQKYDGTDSGYVSYIKVVTNDGS</sequence>
<proteinExistence type="predicted"/>
<evidence type="ECO:0000313" key="1">
    <source>
        <dbReference type="EMBL" id="KAI5412011.1"/>
    </source>
</evidence>